<proteinExistence type="predicted"/>
<accession>A0AAQ1YL29</accession>
<organism evidence="1 2">
    <name type="scientific">Haemophilus haemolyticus</name>
    <dbReference type="NCBI Taxonomy" id="726"/>
    <lineage>
        <taxon>Bacteria</taxon>
        <taxon>Pseudomonadati</taxon>
        <taxon>Pseudomonadota</taxon>
        <taxon>Gammaproteobacteria</taxon>
        <taxon>Pasteurellales</taxon>
        <taxon>Pasteurellaceae</taxon>
        <taxon>Haemophilus</taxon>
    </lineage>
</organism>
<sequence length="44" mass="5115">MRFIEYMQEDNVDNWQAFDGAKRIVVNASTSYSGGYEDNMVFKS</sequence>
<reference evidence="1 2" key="1">
    <citation type="submission" date="2018-12" db="EMBL/GenBank/DDBJ databases">
        <authorList>
            <person name="Fluit A.C."/>
        </authorList>
    </citation>
    <scope>NUCLEOTIDE SEQUENCE [LARGE SCALE GENOMIC DNA]</scope>
    <source>
        <strain evidence="1 2">16-549009</strain>
    </source>
</reference>
<evidence type="ECO:0000313" key="1">
    <source>
        <dbReference type="EMBL" id="TDN41112.1"/>
    </source>
</evidence>
<comment type="caution">
    <text evidence="1">The sequence shown here is derived from an EMBL/GenBank/DDBJ whole genome shotgun (WGS) entry which is preliminary data.</text>
</comment>
<evidence type="ECO:0000313" key="2">
    <source>
        <dbReference type="Proteomes" id="UP000294998"/>
    </source>
</evidence>
<dbReference type="Proteomes" id="UP000294998">
    <property type="component" value="Unassembled WGS sequence"/>
</dbReference>
<dbReference type="RefSeq" id="WP_279512783.1">
    <property type="nucleotide sequence ID" value="NZ_RWKG01000033.1"/>
</dbReference>
<dbReference type="AlphaFoldDB" id="A0AAQ1YL29"/>
<name>A0AAQ1YL29_HAEHA</name>
<protein>
    <submittedName>
        <fullName evidence="1">Uncharacterized protein</fullName>
    </submittedName>
</protein>
<dbReference type="EMBL" id="RWKG01000033">
    <property type="protein sequence ID" value="TDN41112.1"/>
    <property type="molecule type" value="Genomic_DNA"/>
</dbReference>
<gene>
    <name evidence="1" type="ORF">EGH31_1328</name>
</gene>